<dbReference type="Pfam" id="PF00300">
    <property type="entry name" value="His_Phos_1"/>
    <property type="match status" value="1"/>
</dbReference>
<dbReference type="PANTHER" id="PTHR48100:SF58">
    <property type="entry name" value="PE-PGRS FAMILY PROTEIN PE_PGRS11"/>
    <property type="match status" value="1"/>
</dbReference>
<organism evidence="1 2">
    <name type="scientific">Cryptosporangium minutisporangium</name>
    <dbReference type="NCBI Taxonomy" id="113569"/>
    <lineage>
        <taxon>Bacteria</taxon>
        <taxon>Bacillati</taxon>
        <taxon>Actinomycetota</taxon>
        <taxon>Actinomycetes</taxon>
        <taxon>Cryptosporangiales</taxon>
        <taxon>Cryptosporangiaceae</taxon>
        <taxon>Cryptosporangium</taxon>
    </lineage>
</organism>
<dbReference type="InterPro" id="IPR050275">
    <property type="entry name" value="PGM_Phosphatase"/>
</dbReference>
<dbReference type="SUPFAM" id="SSF53254">
    <property type="entry name" value="Phosphoglycerate mutase-like"/>
    <property type="match status" value="1"/>
</dbReference>
<dbReference type="Gene3D" id="3.40.50.1240">
    <property type="entry name" value="Phosphoglycerate mutase-like"/>
    <property type="match status" value="1"/>
</dbReference>
<dbReference type="Proteomes" id="UP001501676">
    <property type="component" value="Unassembled WGS sequence"/>
</dbReference>
<accession>A0ABP6SYT7</accession>
<dbReference type="EMBL" id="BAAAYN010000017">
    <property type="protein sequence ID" value="GAA3387343.1"/>
    <property type="molecule type" value="Genomic_DNA"/>
</dbReference>
<evidence type="ECO:0000313" key="2">
    <source>
        <dbReference type="Proteomes" id="UP001501676"/>
    </source>
</evidence>
<protein>
    <submittedName>
        <fullName evidence="1">Histidine phosphatase family protein</fullName>
    </submittedName>
</protein>
<keyword evidence="2" id="KW-1185">Reference proteome</keyword>
<dbReference type="PANTHER" id="PTHR48100">
    <property type="entry name" value="BROAD-SPECIFICITY PHOSPHATASE YOR283W-RELATED"/>
    <property type="match status" value="1"/>
</dbReference>
<gene>
    <name evidence="1" type="ORF">GCM10020369_29490</name>
</gene>
<comment type="caution">
    <text evidence="1">The sequence shown here is derived from an EMBL/GenBank/DDBJ whole genome shotgun (WGS) entry which is preliminary data.</text>
</comment>
<sequence length="208" mass="22583">MIPALRRLIIVRHAQSEANAVGSLHCTVPGPALTAQGVEQAEKLVATLADEDVRAVWSSTMLRARQTAEPLAVSRDLPVQVHDGFRESYLGDLHDRRDAEAHEAFDDVYASWLVRAELEVRCPGGGESGAEVLERWLGALDEVVLGLDVGTAVVVTHGAATRLAVSRLAHIEPTWALTHHLPNTGHIVLDEEDGRWACRSWGGLQPGF</sequence>
<dbReference type="CDD" id="cd07067">
    <property type="entry name" value="HP_PGM_like"/>
    <property type="match status" value="1"/>
</dbReference>
<reference evidence="2" key="1">
    <citation type="journal article" date="2019" name="Int. J. Syst. Evol. Microbiol.">
        <title>The Global Catalogue of Microorganisms (GCM) 10K type strain sequencing project: providing services to taxonomists for standard genome sequencing and annotation.</title>
        <authorList>
            <consortium name="The Broad Institute Genomics Platform"/>
            <consortium name="The Broad Institute Genome Sequencing Center for Infectious Disease"/>
            <person name="Wu L."/>
            <person name="Ma J."/>
        </authorList>
    </citation>
    <scope>NUCLEOTIDE SEQUENCE [LARGE SCALE GENOMIC DNA]</scope>
    <source>
        <strain evidence="2">JCM 9458</strain>
    </source>
</reference>
<proteinExistence type="predicted"/>
<dbReference type="SMART" id="SM00855">
    <property type="entry name" value="PGAM"/>
    <property type="match status" value="1"/>
</dbReference>
<evidence type="ECO:0000313" key="1">
    <source>
        <dbReference type="EMBL" id="GAA3387343.1"/>
    </source>
</evidence>
<dbReference type="InterPro" id="IPR013078">
    <property type="entry name" value="His_Pase_superF_clade-1"/>
</dbReference>
<dbReference type="InterPro" id="IPR029033">
    <property type="entry name" value="His_PPase_superfam"/>
</dbReference>
<name>A0ABP6SYT7_9ACTN</name>